<sequence>QMAEWSGQFAYKQVADDLRAQIRRGRYPAGSQIPSYDQLMKDYGVSITVVRSAIRELRVEGLVVPHQGKGVFVSDPLPEGRQSGESADLQALLEELRAIRSHLESLEDRIAAVERLVSPSKS</sequence>
<evidence type="ECO:0000256" key="2">
    <source>
        <dbReference type="ARBA" id="ARBA00023125"/>
    </source>
</evidence>
<name>A0ABW1HY91_9ACTN</name>
<evidence type="ECO:0000256" key="4">
    <source>
        <dbReference type="SAM" id="Coils"/>
    </source>
</evidence>
<dbReference type="SMART" id="SM00345">
    <property type="entry name" value="HTH_GNTR"/>
    <property type="match status" value="1"/>
</dbReference>
<dbReference type="Gene3D" id="1.10.10.10">
    <property type="entry name" value="Winged helix-like DNA-binding domain superfamily/Winged helix DNA-binding domain"/>
    <property type="match status" value="1"/>
</dbReference>
<evidence type="ECO:0000259" key="5">
    <source>
        <dbReference type="PROSITE" id="PS50949"/>
    </source>
</evidence>
<proteinExistence type="predicted"/>
<comment type="caution">
    <text evidence="6">The sequence shown here is derived from an EMBL/GenBank/DDBJ whole genome shotgun (WGS) entry which is preliminary data.</text>
</comment>
<dbReference type="PROSITE" id="PS50949">
    <property type="entry name" value="HTH_GNTR"/>
    <property type="match status" value="1"/>
</dbReference>
<dbReference type="InterPro" id="IPR050679">
    <property type="entry name" value="Bact_HTH_transcr_reg"/>
</dbReference>
<dbReference type="PANTHER" id="PTHR44846:SF17">
    <property type="entry name" value="GNTR-FAMILY TRANSCRIPTIONAL REGULATOR"/>
    <property type="match status" value="1"/>
</dbReference>
<keyword evidence="3" id="KW-0804">Transcription</keyword>
<keyword evidence="2" id="KW-0238">DNA-binding</keyword>
<feature type="domain" description="HTH gntR-type" evidence="5">
    <location>
        <begin position="8"/>
        <end position="76"/>
    </location>
</feature>
<evidence type="ECO:0000313" key="7">
    <source>
        <dbReference type="Proteomes" id="UP001596207"/>
    </source>
</evidence>
<keyword evidence="4" id="KW-0175">Coiled coil</keyword>
<dbReference type="Pfam" id="PF00392">
    <property type="entry name" value="GntR"/>
    <property type="match status" value="1"/>
</dbReference>
<gene>
    <name evidence="6" type="ORF">ACFPZ4_33365</name>
</gene>
<dbReference type="PANTHER" id="PTHR44846">
    <property type="entry name" value="MANNOSYL-D-GLYCERATE TRANSPORT/METABOLISM SYSTEM REPRESSOR MNGR-RELATED"/>
    <property type="match status" value="1"/>
</dbReference>
<dbReference type="RefSeq" id="WP_377539272.1">
    <property type="nucleotide sequence ID" value="NZ_JBHSQQ010000638.1"/>
</dbReference>
<dbReference type="InterPro" id="IPR000524">
    <property type="entry name" value="Tscrpt_reg_HTH_GntR"/>
</dbReference>
<keyword evidence="7" id="KW-1185">Reference proteome</keyword>
<protein>
    <submittedName>
        <fullName evidence="6">GntR family transcriptional regulator</fullName>
    </submittedName>
</protein>
<organism evidence="6 7">
    <name type="scientific">Micromonospora harpali</name>
    <dbReference type="NCBI Taxonomy" id="1490225"/>
    <lineage>
        <taxon>Bacteria</taxon>
        <taxon>Bacillati</taxon>
        <taxon>Actinomycetota</taxon>
        <taxon>Actinomycetes</taxon>
        <taxon>Micromonosporales</taxon>
        <taxon>Micromonosporaceae</taxon>
        <taxon>Micromonospora</taxon>
    </lineage>
</organism>
<evidence type="ECO:0000256" key="3">
    <source>
        <dbReference type="ARBA" id="ARBA00023163"/>
    </source>
</evidence>
<dbReference type="InterPro" id="IPR036388">
    <property type="entry name" value="WH-like_DNA-bd_sf"/>
</dbReference>
<dbReference type="InterPro" id="IPR036390">
    <property type="entry name" value="WH_DNA-bd_sf"/>
</dbReference>
<reference evidence="7" key="1">
    <citation type="journal article" date="2019" name="Int. J. Syst. Evol. Microbiol.">
        <title>The Global Catalogue of Microorganisms (GCM) 10K type strain sequencing project: providing services to taxonomists for standard genome sequencing and annotation.</title>
        <authorList>
            <consortium name="The Broad Institute Genomics Platform"/>
            <consortium name="The Broad Institute Genome Sequencing Center for Infectious Disease"/>
            <person name="Wu L."/>
            <person name="Ma J."/>
        </authorList>
    </citation>
    <scope>NUCLEOTIDE SEQUENCE [LARGE SCALE GENOMIC DNA]</scope>
    <source>
        <strain evidence="7">CGMCC 4.7173</strain>
    </source>
</reference>
<dbReference type="CDD" id="cd07377">
    <property type="entry name" value="WHTH_GntR"/>
    <property type="match status" value="1"/>
</dbReference>
<dbReference type="Proteomes" id="UP001596207">
    <property type="component" value="Unassembled WGS sequence"/>
</dbReference>
<dbReference type="SUPFAM" id="SSF46785">
    <property type="entry name" value="Winged helix' DNA-binding domain"/>
    <property type="match status" value="1"/>
</dbReference>
<feature type="coiled-coil region" evidence="4">
    <location>
        <begin position="89"/>
        <end position="116"/>
    </location>
</feature>
<evidence type="ECO:0000256" key="1">
    <source>
        <dbReference type="ARBA" id="ARBA00023015"/>
    </source>
</evidence>
<evidence type="ECO:0000313" key="6">
    <source>
        <dbReference type="EMBL" id="MFC5946321.1"/>
    </source>
</evidence>
<feature type="non-terminal residue" evidence="6">
    <location>
        <position position="1"/>
    </location>
</feature>
<dbReference type="EMBL" id="JBHSQQ010000638">
    <property type="protein sequence ID" value="MFC5946321.1"/>
    <property type="molecule type" value="Genomic_DNA"/>
</dbReference>
<accession>A0ABW1HY91</accession>
<keyword evidence="1" id="KW-0805">Transcription regulation</keyword>